<evidence type="ECO:0000256" key="2">
    <source>
        <dbReference type="ARBA" id="ARBA00023125"/>
    </source>
</evidence>
<dbReference type="InterPro" id="IPR001845">
    <property type="entry name" value="HTH_ArsR_DNA-bd_dom"/>
</dbReference>
<dbReference type="PROSITE" id="PS50987">
    <property type="entry name" value="HTH_ARSR_2"/>
    <property type="match status" value="1"/>
</dbReference>
<dbReference type="Gene3D" id="1.10.10.10">
    <property type="entry name" value="Winged helix-like DNA-binding domain superfamily/Winged helix DNA-binding domain"/>
    <property type="match status" value="1"/>
</dbReference>
<dbReference type="STRING" id="1202724.AM493_15325"/>
<evidence type="ECO:0000313" key="6">
    <source>
        <dbReference type="Proteomes" id="UP000037755"/>
    </source>
</evidence>
<dbReference type="EMBL" id="LIYD01000005">
    <property type="protein sequence ID" value="KOS07253.1"/>
    <property type="molecule type" value="Genomic_DNA"/>
</dbReference>
<evidence type="ECO:0000259" key="4">
    <source>
        <dbReference type="PROSITE" id="PS50987"/>
    </source>
</evidence>
<dbReference type="CDD" id="cd00090">
    <property type="entry name" value="HTH_ARSR"/>
    <property type="match status" value="1"/>
</dbReference>
<dbReference type="RefSeq" id="WP_054408905.1">
    <property type="nucleotide sequence ID" value="NZ_FOYA01000005.1"/>
</dbReference>
<reference evidence="5 6" key="1">
    <citation type="submission" date="2015-08" db="EMBL/GenBank/DDBJ databases">
        <title>Whole genome sequence of Flavobacterium akiainvivens IK-1T, from decaying Wikstroemia oahuensis, an endemic Hawaiian shrub.</title>
        <authorList>
            <person name="Wan X."/>
            <person name="Hou S."/>
            <person name="Saito J."/>
            <person name="Donachie S."/>
        </authorList>
    </citation>
    <scope>NUCLEOTIDE SEQUENCE [LARGE SCALE GENOMIC DNA]</scope>
    <source>
        <strain evidence="5 6">IK-1</strain>
    </source>
</reference>
<dbReference type="OrthoDB" id="9798835at2"/>
<dbReference type="PANTHER" id="PTHR33154:SF33">
    <property type="entry name" value="TRANSCRIPTIONAL REPRESSOR SDPR"/>
    <property type="match status" value="1"/>
</dbReference>
<evidence type="ECO:0000256" key="1">
    <source>
        <dbReference type="ARBA" id="ARBA00023015"/>
    </source>
</evidence>
<dbReference type="SMART" id="SM00418">
    <property type="entry name" value="HTH_ARSR"/>
    <property type="match status" value="1"/>
</dbReference>
<dbReference type="NCBIfam" id="NF033788">
    <property type="entry name" value="HTH_metalloreg"/>
    <property type="match status" value="1"/>
</dbReference>
<keyword evidence="3" id="KW-0804">Transcription</keyword>
<dbReference type="Proteomes" id="UP000037755">
    <property type="component" value="Unassembled WGS sequence"/>
</dbReference>
<dbReference type="SUPFAM" id="SSF46785">
    <property type="entry name" value="Winged helix' DNA-binding domain"/>
    <property type="match status" value="1"/>
</dbReference>
<dbReference type="InterPro" id="IPR036390">
    <property type="entry name" value="WH_DNA-bd_sf"/>
</dbReference>
<dbReference type="PANTHER" id="PTHR33154">
    <property type="entry name" value="TRANSCRIPTIONAL REGULATOR, ARSR FAMILY"/>
    <property type="match status" value="1"/>
</dbReference>
<dbReference type="GO" id="GO:0003700">
    <property type="term" value="F:DNA-binding transcription factor activity"/>
    <property type="evidence" value="ECO:0007669"/>
    <property type="project" value="InterPro"/>
</dbReference>
<gene>
    <name evidence="5" type="ORF">AM493_15325</name>
</gene>
<keyword evidence="1" id="KW-0805">Transcription regulation</keyword>
<sequence>MTLDNKKIERISKALGDPYRLKIMHAIMKMEKAQKGTCSMPCSNLVEMIDLAQSTVSHHIKQLVDADLLIAEKEGRNAKYTINKEVFNAYVSFLQPFAS</sequence>
<evidence type="ECO:0000256" key="3">
    <source>
        <dbReference type="ARBA" id="ARBA00023163"/>
    </source>
</evidence>
<dbReference type="InterPro" id="IPR036388">
    <property type="entry name" value="WH-like_DNA-bd_sf"/>
</dbReference>
<dbReference type="Pfam" id="PF12840">
    <property type="entry name" value="HTH_20"/>
    <property type="match status" value="1"/>
</dbReference>
<accession>A0A0M8MAV9</accession>
<keyword evidence="2" id="KW-0238">DNA-binding</keyword>
<dbReference type="PATRIC" id="fig|1202724.3.peg.3185"/>
<evidence type="ECO:0000313" key="5">
    <source>
        <dbReference type="EMBL" id="KOS07253.1"/>
    </source>
</evidence>
<feature type="domain" description="HTH arsR-type" evidence="4">
    <location>
        <begin position="1"/>
        <end position="99"/>
    </location>
</feature>
<dbReference type="GO" id="GO:0003677">
    <property type="term" value="F:DNA binding"/>
    <property type="evidence" value="ECO:0007669"/>
    <property type="project" value="UniProtKB-KW"/>
</dbReference>
<dbReference type="InterPro" id="IPR051081">
    <property type="entry name" value="HTH_MetalResp_TranReg"/>
</dbReference>
<protein>
    <submittedName>
        <fullName evidence="5">ArsR family transcriptional regulator</fullName>
    </submittedName>
</protein>
<dbReference type="AlphaFoldDB" id="A0A0M8MAV9"/>
<keyword evidence="6" id="KW-1185">Reference proteome</keyword>
<name>A0A0M8MAV9_9FLAO</name>
<proteinExistence type="predicted"/>
<organism evidence="5 6">
    <name type="scientific">Flavobacterium akiainvivens</name>
    <dbReference type="NCBI Taxonomy" id="1202724"/>
    <lineage>
        <taxon>Bacteria</taxon>
        <taxon>Pseudomonadati</taxon>
        <taxon>Bacteroidota</taxon>
        <taxon>Flavobacteriia</taxon>
        <taxon>Flavobacteriales</taxon>
        <taxon>Flavobacteriaceae</taxon>
        <taxon>Flavobacterium</taxon>
    </lineage>
</organism>
<dbReference type="InterPro" id="IPR011991">
    <property type="entry name" value="ArsR-like_HTH"/>
</dbReference>
<comment type="caution">
    <text evidence="5">The sequence shown here is derived from an EMBL/GenBank/DDBJ whole genome shotgun (WGS) entry which is preliminary data.</text>
</comment>